<dbReference type="Pfam" id="PF00149">
    <property type="entry name" value="Metallophos"/>
    <property type="match status" value="1"/>
</dbReference>
<reference evidence="6 7" key="1">
    <citation type="submission" date="2017-12" db="EMBL/GenBank/DDBJ databases">
        <authorList>
            <person name="Hurst M.R.H."/>
        </authorList>
    </citation>
    <scope>NUCLEOTIDE SEQUENCE [LARGE SCALE GENOMIC DNA]</scope>
    <source>
        <strain evidence="6 7">SY-3-19</strain>
    </source>
</reference>
<dbReference type="InterPro" id="IPR029052">
    <property type="entry name" value="Metallo-depent_PP-like"/>
</dbReference>
<comment type="caution">
    <text evidence="6">The sequence shown here is derived from an EMBL/GenBank/DDBJ whole genome shotgun (WGS) entry which is preliminary data.</text>
</comment>
<keyword evidence="2" id="KW-0378">Hydrolase</keyword>
<evidence type="ECO:0000256" key="4">
    <source>
        <dbReference type="ARBA" id="ARBA00025742"/>
    </source>
</evidence>
<dbReference type="OrthoDB" id="651281at2"/>
<evidence type="ECO:0000256" key="3">
    <source>
        <dbReference type="ARBA" id="ARBA00023004"/>
    </source>
</evidence>
<evidence type="ECO:0000256" key="1">
    <source>
        <dbReference type="ARBA" id="ARBA00022723"/>
    </source>
</evidence>
<accession>A0A2S7KA27</accession>
<evidence type="ECO:0000313" key="7">
    <source>
        <dbReference type="Proteomes" id="UP000239504"/>
    </source>
</evidence>
<dbReference type="GO" id="GO:0046872">
    <property type="term" value="F:metal ion binding"/>
    <property type="evidence" value="ECO:0007669"/>
    <property type="project" value="UniProtKB-KW"/>
</dbReference>
<organism evidence="6 7">
    <name type="scientific">Hyphococcus luteus</name>
    <dbReference type="NCBI Taxonomy" id="2058213"/>
    <lineage>
        <taxon>Bacteria</taxon>
        <taxon>Pseudomonadati</taxon>
        <taxon>Pseudomonadota</taxon>
        <taxon>Alphaproteobacteria</taxon>
        <taxon>Parvularculales</taxon>
        <taxon>Parvularculaceae</taxon>
        <taxon>Hyphococcus</taxon>
    </lineage>
</organism>
<dbReference type="EMBL" id="PJCH01000001">
    <property type="protein sequence ID" value="PQA89366.1"/>
    <property type="molecule type" value="Genomic_DNA"/>
</dbReference>
<gene>
    <name evidence="6" type="ORF">CW354_00370</name>
</gene>
<dbReference type="GO" id="GO:0016787">
    <property type="term" value="F:hydrolase activity"/>
    <property type="evidence" value="ECO:0007669"/>
    <property type="project" value="UniProtKB-KW"/>
</dbReference>
<dbReference type="InterPro" id="IPR050884">
    <property type="entry name" value="CNP_phosphodiesterase-III"/>
</dbReference>
<evidence type="ECO:0000313" key="6">
    <source>
        <dbReference type="EMBL" id="PQA89366.1"/>
    </source>
</evidence>
<dbReference type="Gene3D" id="3.60.21.10">
    <property type="match status" value="1"/>
</dbReference>
<dbReference type="Proteomes" id="UP000239504">
    <property type="component" value="Unassembled WGS sequence"/>
</dbReference>
<dbReference type="SUPFAM" id="SSF56300">
    <property type="entry name" value="Metallo-dependent phosphatases"/>
    <property type="match status" value="1"/>
</dbReference>
<proteinExistence type="inferred from homology"/>
<dbReference type="AlphaFoldDB" id="A0A2S7KA27"/>
<dbReference type="InterPro" id="IPR004843">
    <property type="entry name" value="Calcineurin-like_PHP"/>
</dbReference>
<dbReference type="RefSeq" id="WP_104828068.1">
    <property type="nucleotide sequence ID" value="NZ_PJCH01000001.1"/>
</dbReference>
<dbReference type="PANTHER" id="PTHR42988:SF2">
    <property type="entry name" value="CYCLIC NUCLEOTIDE PHOSPHODIESTERASE CBUA0032-RELATED"/>
    <property type="match status" value="1"/>
</dbReference>
<evidence type="ECO:0000256" key="2">
    <source>
        <dbReference type="ARBA" id="ARBA00022801"/>
    </source>
</evidence>
<feature type="domain" description="Calcineurin-like phosphoesterase" evidence="5">
    <location>
        <begin position="3"/>
        <end position="195"/>
    </location>
</feature>
<keyword evidence="3" id="KW-0408">Iron</keyword>
<keyword evidence="7" id="KW-1185">Reference proteome</keyword>
<name>A0A2S7KA27_9PROT</name>
<protein>
    <submittedName>
        <fullName evidence="6">Metallophosphatase</fullName>
    </submittedName>
</protein>
<evidence type="ECO:0000259" key="5">
    <source>
        <dbReference type="Pfam" id="PF00149"/>
    </source>
</evidence>
<comment type="similarity">
    <text evidence="4">Belongs to the cyclic nucleotide phosphodiesterase class-III family.</text>
</comment>
<dbReference type="PANTHER" id="PTHR42988">
    <property type="entry name" value="PHOSPHOHYDROLASE"/>
    <property type="match status" value="1"/>
</dbReference>
<keyword evidence="1" id="KW-0479">Metal-binding</keyword>
<sequence length="269" mass="28824">MVKLAHISDLHFGRANAAALTALTQALNEAKPDLTVITGDLTQSGRRREFAEAAAFLGTLKSRFLAVPGNHDAPVYNLGLRFFKPWARYETHIGAASIQRVNLGPVSVVGVNSARRAQPRLNWSYGRLSKSAVKAASAMAQEEKDAGRMVFLALHHPVTLGPGKAGSRIVSNGDYALREFAENGVSAILTGHVHVASAEPIAATGNRILSIQAGTAMSTRERGEQPSFGIVEAEKNKIRLVTRQFSGGAFEPGAGRTFKKIADVWRSAE</sequence>